<name>A0A2L0HA71_RHIFR</name>
<geneLocation type="plasmid" evidence="2">
    <name>psfrenxt3a</name>
</geneLocation>
<sequence length="166" mass="19195">MNSAYLEELRAAHFGEMVGDLLFRRLCDRYPEHSSKLHELARLEASVGDLLEGVLARHRVEPEPTERVEALTHQLFDDLGDADWDAFLARLRDVVVPFVERFDRLHDAGPAEDRNTLRILRDHERALLRFLDAEIRREDELQPLERVLAELAEVRFAGGRIRCDSA</sequence>
<dbReference type="AlphaFoldDB" id="A0A2L0HA71"/>
<keyword evidence="1" id="KW-0614">Plasmid</keyword>
<gene>
    <name evidence="1" type="ORF">NXT3_PA00105</name>
</gene>
<accession>A0A2L0HA71</accession>
<protein>
    <submittedName>
        <fullName evidence="1">Uncharacterized protein</fullName>
    </submittedName>
</protein>
<dbReference type="EMBL" id="CP024308">
    <property type="protein sequence ID" value="AUX78400.1"/>
    <property type="molecule type" value="Genomic_DNA"/>
</dbReference>
<organism evidence="1 2">
    <name type="scientific">Rhizobium fredii</name>
    <name type="common">Sinorhizobium fredii</name>
    <dbReference type="NCBI Taxonomy" id="380"/>
    <lineage>
        <taxon>Bacteria</taxon>
        <taxon>Pseudomonadati</taxon>
        <taxon>Pseudomonadota</taxon>
        <taxon>Alphaproteobacteria</taxon>
        <taxon>Hyphomicrobiales</taxon>
        <taxon>Rhizobiaceae</taxon>
        <taxon>Sinorhizobium/Ensifer group</taxon>
        <taxon>Sinorhizobium</taxon>
    </lineage>
</organism>
<proteinExistence type="predicted"/>
<reference evidence="1 2" key="1">
    <citation type="submission" date="2017-10" db="EMBL/GenBank/DDBJ databases">
        <title>Analysis of the genome sequences of Rhizobium populations associated to common bean (phaseolus vulgaris).</title>
        <authorList>
            <person name="Bustos P."/>
            <person name="Santamaria R.I."/>
            <person name="Miranda-Sanchez F."/>
            <person name="Perez-Carrascal O."/>
            <person name="Juarez S."/>
            <person name="Lozano L."/>
            <person name="Martinez-Flores I."/>
            <person name="Vinuesa P."/>
            <person name="Martinez-Romero E."/>
            <person name="Cevallos M.A."/>
            <person name="Romero D."/>
            <person name="Davila G."/>
            <person name="Gonzalez V."/>
        </authorList>
    </citation>
    <scope>NUCLEOTIDE SEQUENCE [LARGE SCALE GENOMIC DNA]</scope>
    <source>
        <strain evidence="1 2">NXT3</strain>
        <plasmid evidence="2">Plasmid psfrenxt3a</plasmid>
    </source>
</reference>
<dbReference type="Proteomes" id="UP000239340">
    <property type="component" value="Plasmid pSfreNXT3a"/>
</dbReference>
<evidence type="ECO:0000313" key="2">
    <source>
        <dbReference type="Proteomes" id="UP000239340"/>
    </source>
</evidence>
<evidence type="ECO:0000313" key="1">
    <source>
        <dbReference type="EMBL" id="AUX78400.1"/>
    </source>
</evidence>